<reference evidence="1 2" key="1">
    <citation type="submission" date="2018-08" db="EMBL/GenBank/DDBJ databases">
        <title>Recombination of ecologically and evolutionarily significant loci maintains genetic cohesion in the Pseudomonas syringae species complex.</title>
        <authorList>
            <person name="Dillon M."/>
            <person name="Thakur S."/>
            <person name="Almeida R.N.D."/>
            <person name="Weir B.S."/>
            <person name="Guttman D.S."/>
        </authorList>
    </citation>
    <scope>NUCLEOTIDE SEQUENCE [LARGE SCALE GENOMIC DNA]</scope>
    <source>
        <strain evidence="1 2">ICMP 8902</strain>
    </source>
</reference>
<dbReference type="AlphaFoldDB" id="A0A3M3YCF3"/>
<comment type="caution">
    <text evidence="1">The sequence shown here is derived from an EMBL/GenBank/DDBJ whole genome shotgun (WGS) entry which is preliminary data.</text>
</comment>
<evidence type="ECO:0000313" key="1">
    <source>
        <dbReference type="EMBL" id="RMO79789.1"/>
    </source>
</evidence>
<sequence>MKTTMLRVTGCSNSSYWYAGRVGSVFQFLGQDAGEYLTREPSGFVNIIKIADAELVDVTPAQPGPPEVCEDVPFRVSLDVYFSGLQIDNQKEFVEIVRFATQDVLTDRYPSATIGVV</sequence>
<accession>A0A3M3YCF3</accession>
<dbReference type="Proteomes" id="UP000279372">
    <property type="component" value="Unassembled WGS sequence"/>
</dbReference>
<evidence type="ECO:0000313" key="2">
    <source>
        <dbReference type="Proteomes" id="UP000279372"/>
    </source>
</evidence>
<name>A0A3M3YCF3_9PSED</name>
<proteinExistence type="predicted"/>
<organism evidence="1 2">
    <name type="scientific">Pseudomonas syringae pv. philadelphi</name>
    <dbReference type="NCBI Taxonomy" id="251706"/>
    <lineage>
        <taxon>Bacteria</taxon>
        <taxon>Pseudomonadati</taxon>
        <taxon>Pseudomonadota</taxon>
        <taxon>Gammaproteobacteria</taxon>
        <taxon>Pseudomonadales</taxon>
        <taxon>Pseudomonadaceae</taxon>
        <taxon>Pseudomonas</taxon>
    </lineage>
</organism>
<gene>
    <name evidence="1" type="ORF">ALQ33_200053</name>
</gene>
<protein>
    <submittedName>
        <fullName evidence="1">Uncharacterized protein</fullName>
    </submittedName>
</protein>
<dbReference type="EMBL" id="RBQB01000355">
    <property type="protein sequence ID" value="RMO79789.1"/>
    <property type="molecule type" value="Genomic_DNA"/>
</dbReference>